<dbReference type="OrthoDB" id="9806954at2"/>
<dbReference type="PANTHER" id="PTHR11059:SF0">
    <property type="entry name" value="DNA REPAIR PROTEIN RECN"/>
    <property type="match status" value="1"/>
</dbReference>
<dbReference type="EMBL" id="AGWN01000001">
    <property type="protein sequence ID" value="EPD30268.1"/>
    <property type="molecule type" value="Genomic_DNA"/>
</dbReference>
<evidence type="ECO:0000256" key="5">
    <source>
        <dbReference type="ARBA" id="ARBA00022763"/>
    </source>
</evidence>
<keyword evidence="7 9" id="KW-0234">DNA repair</keyword>
<gene>
    <name evidence="12" type="ORF">HMPREF9238_00005</name>
</gene>
<dbReference type="PANTHER" id="PTHR11059">
    <property type="entry name" value="DNA REPAIR PROTEIN RECN"/>
    <property type="match status" value="1"/>
</dbReference>
<dbReference type="GO" id="GO:0006281">
    <property type="term" value="P:DNA repair"/>
    <property type="evidence" value="ECO:0007669"/>
    <property type="project" value="UniProtKB-KW"/>
</dbReference>
<feature type="coiled-coil region" evidence="10">
    <location>
        <begin position="321"/>
        <end position="358"/>
    </location>
</feature>
<evidence type="ECO:0000313" key="12">
    <source>
        <dbReference type="EMBL" id="EPD30268.1"/>
    </source>
</evidence>
<comment type="similarity">
    <text evidence="2 9">Belongs to the RecN family.</text>
</comment>
<comment type="function">
    <text evidence="1 9">May be involved in recombinational repair of damaged DNA.</text>
</comment>
<evidence type="ECO:0000256" key="8">
    <source>
        <dbReference type="ARBA" id="ARBA00033408"/>
    </source>
</evidence>
<reference evidence="12 13" key="1">
    <citation type="submission" date="2013-05" db="EMBL/GenBank/DDBJ databases">
        <title>The Genome Sequence of Actinomyces europaeus ACS-120-V-COL10B.</title>
        <authorList>
            <consortium name="The Broad Institute Genomics Platform"/>
            <person name="Earl A."/>
            <person name="Ward D."/>
            <person name="Feldgarden M."/>
            <person name="Gevers D."/>
            <person name="Saerens B."/>
            <person name="Vaneechoutte M."/>
            <person name="Walker B."/>
            <person name="Young S."/>
            <person name="Zeng Q."/>
            <person name="Gargeya S."/>
            <person name="Fitzgerald M."/>
            <person name="Haas B."/>
            <person name="Abouelleil A."/>
            <person name="Allen A.W."/>
            <person name="Alvarado L."/>
            <person name="Arachchi H.M."/>
            <person name="Berlin A.M."/>
            <person name="Chapman S.B."/>
            <person name="Gainer-Dewar J."/>
            <person name="Goldberg J."/>
            <person name="Griggs A."/>
            <person name="Gujja S."/>
            <person name="Hansen M."/>
            <person name="Howarth C."/>
            <person name="Imamovic A."/>
            <person name="Ireland A."/>
            <person name="Larimer J."/>
            <person name="McCowan C."/>
            <person name="Murphy C."/>
            <person name="Pearson M."/>
            <person name="Poon T.W."/>
            <person name="Priest M."/>
            <person name="Roberts A."/>
            <person name="Saif S."/>
            <person name="Shea T."/>
            <person name="Sisk P."/>
            <person name="Sykes S."/>
            <person name="Wortman J."/>
            <person name="Nusbaum C."/>
            <person name="Birren B."/>
        </authorList>
    </citation>
    <scope>NUCLEOTIDE SEQUENCE [LARGE SCALE GENOMIC DNA]</scope>
    <source>
        <strain evidence="12 13">ACS-120-V-Col10b</strain>
    </source>
</reference>
<dbReference type="SUPFAM" id="SSF52540">
    <property type="entry name" value="P-loop containing nucleoside triphosphate hydrolases"/>
    <property type="match status" value="1"/>
</dbReference>
<sequence length="555" mass="60762">MIEELHIENLGVLESAHVEFAPGLTVLTGETGAGKTMVLWSLQLLLGQRADSSKIRAGQSQAVVDGVFTIDPNVLSEFDLENETVVVSRKVTQSRSRAYVDRRPAPVSLLEDLASNLAVIHGQSVQIELRSPRAQREFLDKFGAASQAGLVESYKTAWNKAVEAKRTLDEFVQGLNEAEAEIAQLRPVVQKVRALDLVAGEDEALRLEAERITNVEELRTGLALAYRALVGEDGTGAVDSVGLAAGQVSKLEGLDPKLSEISRRLNAQIVELETVRDDLTEYLEGLNADPSRLEYVHQRRRAITSLLRGRALDIPALLKWTDEAEARLDDLERRDDRMAELKAELARAQAKVLEIGRELSNERHRLARRLEKLVDVELAGLSMKDARLLVEFKEREKPGPNGLEDVEMLLQAHRDANPAPLGSGASGGELSRVMLALEVVLAEQSEASATHLTYVFDEVDAGVGGRAAREVGKRLARLARDRQVLVVTHLAQVAAWADSHLLITKTGATTEVTRLTEEDRIVELARMLSGSESSETARAHAAELRSEVKVAQSGV</sequence>
<comment type="caution">
    <text evidence="12">The sequence shown here is derived from an EMBL/GenBank/DDBJ whole genome shotgun (WGS) entry which is preliminary data.</text>
</comment>
<dbReference type="InterPro" id="IPR027417">
    <property type="entry name" value="P-loop_NTPase"/>
</dbReference>
<dbReference type="InterPro" id="IPR004604">
    <property type="entry name" value="DNA_recomb/repair_RecN"/>
</dbReference>
<evidence type="ECO:0000313" key="13">
    <source>
        <dbReference type="Proteomes" id="UP000014387"/>
    </source>
</evidence>
<dbReference type="NCBIfam" id="TIGR00634">
    <property type="entry name" value="recN"/>
    <property type="match status" value="1"/>
</dbReference>
<keyword evidence="13" id="KW-1185">Reference proteome</keyword>
<dbReference type="GO" id="GO:0005524">
    <property type="term" value="F:ATP binding"/>
    <property type="evidence" value="ECO:0007669"/>
    <property type="project" value="UniProtKB-KW"/>
</dbReference>
<dbReference type="Gene3D" id="3.40.50.300">
    <property type="entry name" value="P-loop containing nucleotide triphosphate hydrolases"/>
    <property type="match status" value="2"/>
</dbReference>
<evidence type="ECO:0000256" key="6">
    <source>
        <dbReference type="ARBA" id="ARBA00022840"/>
    </source>
</evidence>
<keyword evidence="6" id="KW-0067">ATP-binding</keyword>
<keyword evidence="4" id="KW-0547">Nucleotide-binding</keyword>
<dbReference type="GO" id="GO:0009432">
    <property type="term" value="P:SOS response"/>
    <property type="evidence" value="ECO:0007669"/>
    <property type="project" value="TreeGrafter"/>
</dbReference>
<proteinExistence type="inferred from homology"/>
<dbReference type="Proteomes" id="UP000014387">
    <property type="component" value="Unassembled WGS sequence"/>
</dbReference>
<protein>
    <recommendedName>
        <fullName evidence="3 9">DNA repair protein RecN</fullName>
    </recommendedName>
    <alternativeName>
        <fullName evidence="8 9">Recombination protein N</fullName>
    </alternativeName>
</protein>
<dbReference type="GO" id="GO:0043590">
    <property type="term" value="C:bacterial nucleoid"/>
    <property type="evidence" value="ECO:0007669"/>
    <property type="project" value="TreeGrafter"/>
</dbReference>
<evidence type="ECO:0000256" key="1">
    <source>
        <dbReference type="ARBA" id="ARBA00003618"/>
    </source>
</evidence>
<keyword evidence="10" id="KW-0175">Coiled coil</keyword>
<organism evidence="12 13">
    <name type="scientific">Gleimia europaea ACS-120-V-Col10b</name>
    <dbReference type="NCBI Taxonomy" id="883069"/>
    <lineage>
        <taxon>Bacteria</taxon>
        <taxon>Bacillati</taxon>
        <taxon>Actinomycetota</taxon>
        <taxon>Actinomycetes</taxon>
        <taxon>Actinomycetales</taxon>
        <taxon>Actinomycetaceae</taxon>
        <taxon>Gleimia</taxon>
    </lineage>
</organism>
<accession>A0A9W5RD48</accession>
<keyword evidence="5 9" id="KW-0227">DNA damage</keyword>
<dbReference type="InterPro" id="IPR003395">
    <property type="entry name" value="RecF/RecN/SMC_N"/>
</dbReference>
<evidence type="ECO:0000256" key="9">
    <source>
        <dbReference type="PIRNR" id="PIRNR003128"/>
    </source>
</evidence>
<dbReference type="AlphaFoldDB" id="A0A9W5RD48"/>
<evidence type="ECO:0000256" key="2">
    <source>
        <dbReference type="ARBA" id="ARBA00009441"/>
    </source>
</evidence>
<name>A0A9W5RD48_9ACTO</name>
<evidence type="ECO:0000256" key="7">
    <source>
        <dbReference type="ARBA" id="ARBA00023204"/>
    </source>
</evidence>
<evidence type="ECO:0000259" key="11">
    <source>
        <dbReference type="Pfam" id="PF02463"/>
    </source>
</evidence>
<feature type="domain" description="RecF/RecN/SMC N-terminal" evidence="11">
    <location>
        <begin position="1"/>
        <end position="505"/>
    </location>
</feature>
<dbReference type="PIRSF" id="PIRSF003128">
    <property type="entry name" value="RecN"/>
    <property type="match status" value="1"/>
</dbReference>
<dbReference type="Pfam" id="PF02463">
    <property type="entry name" value="SMC_N"/>
    <property type="match status" value="1"/>
</dbReference>
<dbReference type="RefSeq" id="WP_016443380.1">
    <property type="nucleotide sequence ID" value="NZ_KE150266.1"/>
</dbReference>
<evidence type="ECO:0000256" key="3">
    <source>
        <dbReference type="ARBA" id="ARBA00021315"/>
    </source>
</evidence>
<dbReference type="CDD" id="cd03241">
    <property type="entry name" value="ABC_RecN"/>
    <property type="match status" value="1"/>
</dbReference>
<evidence type="ECO:0000256" key="10">
    <source>
        <dbReference type="SAM" id="Coils"/>
    </source>
</evidence>
<evidence type="ECO:0000256" key="4">
    <source>
        <dbReference type="ARBA" id="ARBA00022741"/>
    </source>
</evidence>
<dbReference type="GO" id="GO:0006310">
    <property type="term" value="P:DNA recombination"/>
    <property type="evidence" value="ECO:0007669"/>
    <property type="project" value="InterPro"/>
</dbReference>